<dbReference type="InterPro" id="IPR007344">
    <property type="entry name" value="GrpB/CoaE"/>
</dbReference>
<dbReference type="Gene3D" id="3.30.460.10">
    <property type="entry name" value="Beta Polymerase, domain 2"/>
    <property type="match status" value="1"/>
</dbReference>
<name>S4AZB5_9ACTN</name>
<dbReference type="PATRIC" id="fig|1286094.4.peg.227"/>
<protein>
    <submittedName>
        <fullName evidence="1">Putative UPF0157 protein</fullName>
    </submittedName>
</protein>
<dbReference type="PANTHER" id="PTHR34822">
    <property type="entry name" value="GRPB DOMAIN PROTEIN (AFU_ORTHOLOGUE AFUA_1G01530)"/>
    <property type="match status" value="1"/>
</dbReference>
<proteinExistence type="predicted"/>
<dbReference type="Proteomes" id="UP000014629">
    <property type="component" value="Unassembled WGS sequence"/>
</dbReference>
<evidence type="ECO:0000313" key="1">
    <source>
        <dbReference type="EMBL" id="EPH46677.1"/>
    </source>
</evidence>
<accession>S4AZB5</accession>
<dbReference type="PANTHER" id="PTHR34822:SF1">
    <property type="entry name" value="GRPB FAMILY PROTEIN"/>
    <property type="match status" value="1"/>
</dbReference>
<organism evidence="1 2">
    <name type="scientific">Streptomyces aurantiacus JA 4570</name>
    <dbReference type="NCBI Taxonomy" id="1286094"/>
    <lineage>
        <taxon>Bacteria</taxon>
        <taxon>Bacillati</taxon>
        <taxon>Actinomycetota</taxon>
        <taxon>Actinomycetes</taxon>
        <taxon>Kitasatosporales</taxon>
        <taxon>Streptomycetaceae</taxon>
        <taxon>Streptomyces</taxon>
        <taxon>Streptomyces aurantiacus group</taxon>
    </lineage>
</organism>
<reference evidence="1 2" key="1">
    <citation type="submission" date="2013-02" db="EMBL/GenBank/DDBJ databases">
        <title>Draft Genome Sequence of Streptomyces aurantiacus, Which Produces Setomimycin.</title>
        <authorList>
            <person name="Gruening B.A."/>
            <person name="Praeg A."/>
            <person name="Erxleben A."/>
            <person name="Guenther S."/>
            <person name="Mueller M."/>
        </authorList>
    </citation>
    <scope>NUCLEOTIDE SEQUENCE [LARGE SCALE GENOMIC DNA]</scope>
    <source>
        <strain evidence="1 2">JA 4570</strain>
    </source>
</reference>
<evidence type="ECO:0000313" key="2">
    <source>
        <dbReference type="Proteomes" id="UP000014629"/>
    </source>
</evidence>
<keyword evidence="2" id="KW-1185">Reference proteome</keyword>
<dbReference type="AlphaFoldDB" id="S4AZB5"/>
<dbReference type="SUPFAM" id="SSF81301">
    <property type="entry name" value="Nucleotidyltransferase"/>
    <property type="match status" value="1"/>
</dbReference>
<sequence length="219" mass="24680">MIRTRDQLTDQEQELPVPEQEIERLSMTTEEIAAANLGTAPKLNDQVVLREHDPRWSEVFETEAARVRESLGALDHRVEHVGSTSVPGLPAKPVIDMLLIVPDSADEPAYVPALERLGFTLVIREPDWYEHRVLREEFPDGPDRSAESVNLHVLSAGCPENDRMLLFRDRLRTHDGDRALYADTKRSLAQQNWEYMQNYADAKSDVVAGILERAAADAG</sequence>
<comment type="caution">
    <text evidence="1">The sequence shown here is derived from an EMBL/GenBank/DDBJ whole genome shotgun (WGS) entry which is preliminary data.</text>
</comment>
<dbReference type="EMBL" id="AOPZ01000008">
    <property type="protein sequence ID" value="EPH46677.1"/>
    <property type="molecule type" value="Genomic_DNA"/>
</dbReference>
<dbReference type="InterPro" id="IPR043519">
    <property type="entry name" value="NT_sf"/>
</dbReference>
<dbReference type="Pfam" id="PF04229">
    <property type="entry name" value="GrpB"/>
    <property type="match status" value="1"/>
</dbReference>
<gene>
    <name evidence="1" type="ORF">STRAU_0230</name>
</gene>